<proteinExistence type="predicted"/>
<dbReference type="Proteomes" id="UP000389128">
    <property type="component" value="Unassembled WGS sequence"/>
</dbReference>
<keyword evidence="2" id="KW-1185">Reference proteome</keyword>
<dbReference type="AlphaFoldDB" id="A0A6C2CP36"/>
<evidence type="ECO:0000313" key="1">
    <source>
        <dbReference type="EMBL" id="TYC55172.1"/>
    </source>
</evidence>
<reference evidence="1 2" key="1">
    <citation type="submission" date="2019-01" db="EMBL/GenBank/DDBJ databases">
        <title>Zoogloea oleivorans genome sequencing and assembly.</title>
        <authorList>
            <person name="Tancsics A."/>
            <person name="Farkas M."/>
            <person name="Kriszt B."/>
            <person name="Maroti G."/>
            <person name="Horvath B."/>
        </authorList>
    </citation>
    <scope>NUCLEOTIDE SEQUENCE [LARGE SCALE GENOMIC DNA]</scope>
    <source>
        <strain evidence="1 2">Buc</strain>
    </source>
</reference>
<dbReference type="OrthoDB" id="8927965at2"/>
<accession>A0A6C2CP36</accession>
<evidence type="ECO:0000313" key="2">
    <source>
        <dbReference type="Proteomes" id="UP000389128"/>
    </source>
</evidence>
<protein>
    <submittedName>
        <fullName evidence="1">Uncharacterized protein</fullName>
    </submittedName>
</protein>
<gene>
    <name evidence="1" type="ORF">ETQ85_15125</name>
</gene>
<dbReference type="EMBL" id="SDKK01000014">
    <property type="protein sequence ID" value="TYC55172.1"/>
    <property type="molecule type" value="Genomic_DNA"/>
</dbReference>
<sequence length="133" mass="14600">MAILEEVVTPFITLTADEVRGLVKMGGKSEQFCRQTLVVLDQNQDSLPPSLKLEEVRRDLAAFDAIRPRLLRLLEVLAKMQDTQTALGSDVLMASLEGYALMKMFGKGEGLEALRQAMAVRRPTKAAKVVAAV</sequence>
<organism evidence="1 2">
    <name type="scientific">Zoogloea oleivorans</name>
    <dbReference type="NCBI Taxonomy" id="1552750"/>
    <lineage>
        <taxon>Bacteria</taxon>
        <taxon>Pseudomonadati</taxon>
        <taxon>Pseudomonadota</taxon>
        <taxon>Betaproteobacteria</taxon>
        <taxon>Rhodocyclales</taxon>
        <taxon>Zoogloeaceae</taxon>
        <taxon>Zoogloea</taxon>
    </lineage>
</organism>
<comment type="caution">
    <text evidence="1">The sequence shown here is derived from an EMBL/GenBank/DDBJ whole genome shotgun (WGS) entry which is preliminary data.</text>
</comment>
<name>A0A6C2CP36_9RHOO</name>